<dbReference type="EMBL" id="KZ819292">
    <property type="protein sequence ID" value="PWN98299.1"/>
    <property type="molecule type" value="Genomic_DNA"/>
</dbReference>
<evidence type="ECO:0000313" key="2">
    <source>
        <dbReference type="EMBL" id="PWN98299.1"/>
    </source>
</evidence>
<organism evidence="2 3">
    <name type="scientific">Tilletiopsis washingtonensis</name>
    <dbReference type="NCBI Taxonomy" id="58919"/>
    <lineage>
        <taxon>Eukaryota</taxon>
        <taxon>Fungi</taxon>
        <taxon>Dikarya</taxon>
        <taxon>Basidiomycota</taxon>
        <taxon>Ustilaginomycotina</taxon>
        <taxon>Exobasidiomycetes</taxon>
        <taxon>Entylomatales</taxon>
        <taxon>Entylomatales incertae sedis</taxon>
        <taxon>Tilletiopsis</taxon>
    </lineage>
</organism>
<feature type="region of interest" description="Disordered" evidence="1">
    <location>
        <begin position="108"/>
        <end position="130"/>
    </location>
</feature>
<accession>A0A316Z9P2</accession>
<feature type="region of interest" description="Disordered" evidence="1">
    <location>
        <begin position="155"/>
        <end position="198"/>
    </location>
</feature>
<dbReference type="GeneID" id="37267224"/>
<dbReference type="RefSeq" id="XP_025598578.1">
    <property type="nucleotide sequence ID" value="XM_025739678.1"/>
</dbReference>
<sequence length="218" mass="23065">MWCAAACMRPPPDPRPNATREEAPRPRVDLGLLRKRKGWHARGCFRRAGTSVVACPGAGTVARLVAAVAAYSDGHAARLIPSALHAERQGSRESSLVCGTAMRHAEHRGAASLQGAQDHLSAAPGSFSRHSRTSSLSQLAQTCCCVAAPGAEMAPQGRLGGARATPSSRRASPITRTPRRRHLQPLTGAAGSPARQKAHPELEQGCFCWTARSRYAAP</sequence>
<reference evidence="2 3" key="1">
    <citation type="journal article" date="2018" name="Mol. Biol. Evol.">
        <title>Broad Genomic Sampling Reveals a Smut Pathogenic Ancestry of the Fungal Clade Ustilaginomycotina.</title>
        <authorList>
            <person name="Kijpornyongpan T."/>
            <person name="Mondo S.J."/>
            <person name="Barry K."/>
            <person name="Sandor L."/>
            <person name="Lee J."/>
            <person name="Lipzen A."/>
            <person name="Pangilinan J."/>
            <person name="LaButti K."/>
            <person name="Hainaut M."/>
            <person name="Henrissat B."/>
            <person name="Grigoriev I.V."/>
            <person name="Spatafora J.W."/>
            <person name="Aime M.C."/>
        </authorList>
    </citation>
    <scope>NUCLEOTIDE SEQUENCE [LARGE SCALE GENOMIC DNA]</scope>
    <source>
        <strain evidence="2 3">MCA 4186</strain>
    </source>
</reference>
<dbReference type="AlphaFoldDB" id="A0A316Z9P2"/>
<dbReference type="Proteomes" id="UP000245946">
    <property type="component" value="Unassembled WGS sequence"/>
</dbReference>
<gene>
    <name evidence="2" type="ORF">FA09DRAFT_24833</name>
</gene>
<evidence type="ECO:0000256" key="1">
    <source>
        <dbReference type="SAM" id="MobiDB-lite"/>
    </source>
</evidence>
<evidence type="ECO:0000313" key="3">
    <source>
        <dbReference type="Proteomes" id="UP000245946"/>
    </source>
</evidence>
<name>A0A316Z9P2_9BASI</name>
<protein>
    <submittedName>
        <fullName evidence="2">Uncharacterized protein</fullName>
    </submittedName>
</protein>
<keyword evidence="3" id="KW-1185">Reference proteome</keyword>
<proteinExistence type="predicted"/>